<dbReference type="InterPro" id="IPR019998">
    <property type="entry name" value="Membr_insert_YidC"/>
</dbReference>
<dbReference type="AlphaFoldDB" id="A0A2V1GV64"/>
<dbReference type="NCBIfam" id="TIGR03593">
    <property type="entry name" value="yidC_nterm"/>
    <property type="match status" value="1"/>
</dbReference>
<dbReference type="NCBIfam" id="TIGR03592">
    <property type="entry name" value="yidC_oxa1_cterm"/>
    <property type="match status" value="1"/>
</dbReference>
<dbReference type="GO" id="GO:0051205">
    <property type="term" value="P:protein insertion into membrane"/>
    <property type="evidence" value="ECO:0007669"/>
    <property type="project" value="TreeGrafter"/>
</dbReference>
<protein>
    <recommendedName>
        <fullName evidence="3 13">Membrane protein insertase YidC</fullName>
    </recommendedName>
    <alternativeName>
        <fullName evidence="12 13">Foldase YidC</fullName>
    </alternativeName>
    <alternativeName>
        <fullName evidence="11 13">Membrane integrase YidC</fullName>
    </alternativeName>
    <alternativeName>
        <fullName evidence="13">Membrane protein YidC</fullName>
    </alternativeName>
</protein>
<feature type="domain" description="Membrane insertase YidC/Oxa/ALB C-terminal" evidence="14">
    <location>
        <begin position="361"/>
        <end position="539"/>
    </location>
</feature>
<accession>A0A2V1GV64</accession>
<evidence type="ECO:0000256" key="8">
    <source>
        <dbReference type="ARBA" id="ARBA00022989"/>
    </source>
</evidence>
<keyword evidence="6 13" id="KW-0812">Transmembrane</keyword>
<comment type="caution">
    <text evidence="16">The sequence shown here is derived from an EMBL/GenBank/DDBJ whole genome shotgun (WGS) entry which is preliminary data.</text>
</comment>
<comment type="function">
    <text evidence="13">Required for the insertion and/or proper folding and/or complex formation of integral membrane proteins into the membrane. Involved in integration of membrane proteins that insert both dependently and independently of the Sec translocase complex, as well as at least some lipoproteins. Aids folding of multispanning membrane proteins.</text>
</comment>
<feature type="domain" description="Membrane insertase YidC N-terminal" evidence="15">
    <location>
        <begin position="75"/>
        <end position="350"/>
    </location>
</feature>
<keyword evidence="4 13" id="KW-0813">Transport</keyword>
<keyword evidence="5 13" id="KW-1003">Cell membrane</keyword>
<dbReference type="PANTHER" id="PTHR12428">
    <property type="entry name" value="OXA1"/>
    <property type="match status" value="1"/>
</dbReference>
<dbReference type="Gene3D" id="2.70.98.90">
    <property type="match status" value="1"/>
</dbReference>
<comment type="caution">
    <text evidence="13">Lacks conserved residue(s) required for the propagation of feature annotation.</text>
</comment>
<dbReference type="GO" id="GO:0015031">
    <property type="term" value="P:protein transport"/>
    <property type="evidence" value="ECO:0007669"/>
    <property type="project" value="UniProtKB-KW"/>
</dbReference>
<reference evidence="16 17" key="1">
    <citation type="submission" date="2018-04" db="EMBL/GenBank/DDBJ databases">
        <title>Thalassorhabdus spongiae gen. nov., sp. nov., isolated from a marine sponge in South-West Iceland.</title>
        <authorList>
            <person name="Knobloch S."/>
            <person name="Daussin A."/>
            <person name="Johannsson R."/>
            <person name="Marteinsson V.T."/>
        </authorList>
    </citation>
    <scope>NUCLEOTIDE SEQUENCE [LARGE SCALE GENOMIC DNA]</scope>
    <source>
        <strain evidence="16 17">Hp12</strain>
    </source>
</reference>
<dbReference type="EMBL" id="QDDL01000005">
    <property type="protein sequence ID" value="PVZ68231.1"/>
    <property type="molecule type" value="Genomic_DNA"/>
</dbReference>
<evidence type="ECO:0000313" key="17">
    <source>
        <dbReference type="Proteomes" id="UP000244906"/>
    </source>
</evidence>
<dbReference type="InterPro" id="IPR047196">
    <property type="entry name" value="YidC_ALB_C"/>
</dbReference>
<comment type="subunit">
    <text evidence="13">Interacts with the Sec translocase complex via SecD. Specifically interacts with transmembrane segments of nascent integral membrane proteins during membrane integration.</text>
</comment>
<dbReference type="HAMAP" id="MF_01810">
    <property type="entry name" value="YidC_type1"/>
    <property type="match status" value="1"/>
</dbReference>
<dbReference type="PANTHER" id="PTHR12428:SF65">
    <property type="entry name" value="CYTOCHROME C OXIDASE ASSEMBLY PROTEIN COX18, MITOCHONDRIAL"/>
    <property type="match status" value="1"/>
</dbReference>
<dbReference type="InterPro" id="IPR038221">
    <property type="entry name" value="YidC_periplasmic_sf"/>
</dbReference>
<keyword evidence="7 13" id="KW-0653">Protein transport</keyword>
<evidence type="ECO:0000313" key="16">
    <source>
        <dbReference type="EMBL" id="PVZ68231.1"/>
    </source>
</evidence>
<dbReference type="PRINTS" id="PR01900">
    <property type="entry name" value="YIDCPROTEIN"/>
</dbReference>
<dbReference type="InterPro" id="IPR028053">
    <property type="entry name" value="Membr_insert_YidC_N"/>
</dbReference>
<evidence type="ECO:0000256" key="2">
    <source>
        <dbReference type="ARBA" id="ARBA00010527"/>
    </source>
</evidence>
<dbReference type="GO" id="GO:0032977">
    <property type="term" value="F:membrane insertase activity"/>
    <property type="evidence" value="ECO:0007669"/>
    <property type="project" value="InterPro"/>
</dbReference>
<sequence>MELQRTILIALFALVSVMLFQTWDETYNAPVQQTANASVSLPGDTPEAASGLDSEVPAASITGSAVAQAISSKTIKIRTDLLALEVDLQGGTIVQADLLAFPESLGSEVPFRLMSNTPNQSYVAQSGLSSIAGPDNRDGRAVFAASADSFEMVDGQDKLVVPLTWTNEQGVEFIKLFTFTRGSYAAEVNYKVDNQSGKTYSGSFYAQLKRHRPLEEKSVGLGGFNTYTGAVVTTPDEPYKKITFDDMEEEAFKKDVRGGWAAMSQHYFVSAWIPVADQVNSYSSRANKGEYLVQLVSPALNVSPGQTGEIGSTLWIGPKDQNKLEALSENLDLTIDYGWLWFIAQPLFWLLTMWHGLFGNWGWAIIFLTITVKALFFYPSAISYRSMAKMRKLAPKLAQLKERYGDDRQQIGTKTMELYKKEGANPMTGCLPVLLQMPVFIALYWTLLESVELRLAPWLGWITDLSAQDPYYILPVIMAASMFIQQKLNPPPADPMQQKVMQFLPVVFGVFFLFFPAGLVLYWCVNNILSILQQWMITRKIEAED</sequence>
<dbReference type="OrthoDB" id="9780552at2"/>
<evidence type="ECO:0000256" key="3">
    <source>
        <dbReference type="ARBA" id="ARBA00015325"/>
    </source>
</evidence>
<feature type="transmembrane region" description="Helical" evidence="13">
    <location>
        <begin position="429"/>
        <end position="448"/>
    </location>
</feature>
<feature type="transmembrane region" description="Helical" evidence="13">
    <location>
        <begin position="500"/>
        <end position="523"/>
    </location>
</feature>
<name>A0A2V1GV64_9GAMM</name>
<proteinExistence type="inferred from homology"/>
<evidence type="ECO:0000259" key="14">
    <source>
        <dbReference type="Pfam" id="PF02096"/>
    </source>
</evidence>
<evidence type="ECO:0000256" key="11">
    <source>
        <dbReference type="ARBA" id="ARBA00033245"/>
    </source>
</evidence>
<dbReference type="NCBIfam" id="NF002353">
    <property type="entry name" value="PRK01318.1-4"/>
    <property type="match status" value="1"/>
</dbReference>
<dbReference type="GO" id="GO:0005886">
    <property type="term" value="C:plasma membrane"/>
    <property type="evidence" value="ECO:0007669"/>
    <property type="project" value="UniProtKB-SubCell"/>
</dbReference>
<dbReference type="PRINTS" id="PR00701">
    <property type="entry name" value="60KDINNERMP"/>
</dbReference>
<dbReference type="Proteomes" id="UP000244906">
    <property type="component" value="Unassembled WGS sequence"/>
</dbReference>
<evidence type="ECO:0000256" key="9">
    <source>
        <dbReference type="ARBA" id="ARBA00023136"/>
    </source>
</evidence>
<evidence type="ECO:0000256" key="5">
    <source>
        <dbReference type="ARBA" id="ARBA00022475"/>
    </source>
</evidence>
<dbReference type="CDD" id="cd20070">
    <property type="entry name" value="5TM_YidC_Alb3"/>
    <property type="match status" value="1"/>
</dbReference>
<gene>
    <name evidence="13" type="primary">yidC</name>
    <name evidence="16" type="ORF">DC094_13105</name>
</gene>
<evidence type="ECO:0000256" key="1">
    <source>
        <dbReference type="ARBA" id="ARBA00004429"/>
    </source>
</evidence>
<evidence type="ECO:0000259" key="15">
    <source>
        <dbReference type="Pfam" id="PF14849"/>
    </source>
</evidence>
<dbReference type="RefSeq" id="WP_116687559.1">
    <property type="nucleotide sequence ID" value="NZ_CAWNYD010000005.1"/>
</dbReference>
<keyword evidence="8 13" id="KW-1133">Transmembrane helix</keyword>
<evidence type="ECO:0000256" key="4">
    <source>
        <dbReference type="ARBA" id="ARBA00022448"/>
    </source>
</evidence>
<evidence type="ECO:0000256" key="13">
    <source>
        <dbReference type="HAMAP-Rule" id="MF_01810"/>
    </source>
</evidence>
<dbReference type="Pfam" id="PF14849">
    <property type="entry name" value="YidC_periplas"/>
    <property type="match status" value="1"/>
</dbReference>
<feature type="transmembrane region" description="Helical" evidence="13">
    <location>
        <begin position="361"/>
        <end position="382"/>
    </location>
</feature>
<dbReference type="NCBIfam" id="NF002352">
    <property type="entry name" value="PRK01318.1-3"/>
    <property type="match status" value="1"/>
</dbReference>
<evidence type="ECO:0000256" key="6">
    <source>
        <dbReference type="ARBA" id="ARBA00022692"/>
    </source>
</evidence>
<keyword evidence="9 13" id="KW-0472">Membrane</keyword>
<evidence type="ECO:0000256" key="10">
    <source>
        <dbReference type="ARBA" id="ARBA00023186"/>
    </source>
</evidence>
<dbReference type="InterPro" id="IPR028055">
    <property type="entry name" value="YidC/Oxa/ALB_C"/>
</dbReference>
<dbReference type="CDD" id="cd19961">
    <property type="entry name" value="EcYidC-like_peri"/>
    <property type="match status" value="1"/>
</dbReference>
<evidence type="ECO:0000256" key="7">
    <source>
        <dbReference type="ARBA" id="ARBA00022927"/>
    </source>
</evidence>
<keyword evidence="17" id="KW-1185">Reference proteome</keyword>
<comment type="similarity">
    <text evidence="2 13">Belongs to the OXA1/ALB3/YidC family. Type 1 subfamily.</text>
</comment>
<organism evidence="16 17">
    <name type="scientific">Pelagibaculum spongiae</name>
    <dbReference type="NCBI Taxonomy" id="2080658"/>
    <lineage>
        <taxon>Bacteria</taxon>
        <taxon>Pseudomonadati</taxon>
        <taxon>Pseudomonadota</taxon>
        <taxon>Gammaproteobacteria</taxon>
        <taxon>Oceanospirillales</taxon>
        <taxon>Pelagibaculum</taxon>
    </lineage>
</organism>
<evidence type="ECO:0000256" key="12">
    <source>
        <dbReference type="ARBA" id="ARBA00033342"/>
    </source>
</evidence>
<keyword evidence="10 13" id="KW-0143">Chaperone</keyword>
<comment type="subcellular location">
    <subcellularLocation>
        <location evidence="1">Cell inner membrane</location>
        <topology evidence="1">Multi-pass membrane protein</topology>
    </subcellularLocation>
    <subcellularLocation>
        <location evidence="13">Cell membrane</location>
        <topology evidence="13">Multi-pass membrane protein</topology>
    </subcellularLocation>
</comment>
<dbReference type="Pfam" id="PF02096">
    <property type="entry name" value="60KD_IMP"/>
    <property type="match status" value="1"/>
</dbReference>
<dbReference type="InterPro" id="IPR001708">
    <property type="entry name" value="YidC/ALB3/OXA1/COX18"/>
</dbReference>